<gene>
    <name evidence="1" type="ORF">V6256_00190</name>
</gene>
<evidence type="ECO:0000313" key="2">
    <source>
        <dbReference type="Proteomes" id="UP001369082"/>
    </source>
</evidence>
<dbReference type="PANTHER" id="PTHR48100:SF59">
    <property type="entry name" value="ADENOSYLCOBALAMIN_ALPHA-RIBAZOLE PHOSPHATASE"/>
    <property type="match status" value="1"/>
</dbReference>
<dbReference type="Pfam" id="PF00300">
    <property type="entry name" value="His_Phos_1"/>
    <property type="match status" value="1"/>
</dbReference>
<evidence type="ECO:0000313" key="1">
    <source>
        <dbReference type="EMBL" id="MEL0628009.1"/>
    </source>
</evidence>
<dbReference type="EMBL" id="JBAKAZ010000001">
    <property type="protein sequence ID" value="MEL0628009.1"/>
    <property type="molecule type" value="Genomic_DNA"/>
</dbReference>
<sequence>MTSTNNNTLLQHQIYLIRHGEVAISADICYGQLDCDLTDSFENDVIALSNFIRRHQITGQSMIISSPLTRCLKLSRAAQKQVDESLELKVNDDFQEINFGTWEGLTWDQIGKERLDEWSQSLLDFTFPEGESAHTFDARVINAWKLLNEQLRQFTTKKVIFIVAHAGVIRSILSHFLHIPLAHALTLKVDKISVSQLQVVPNQPALSRCAGINNHL</sequence>
<organism evidence="1 2">
    <name type="scientific">Psychromonas aquatilis</name>
    <dbReference type="NCBI Taxonomy" id="2005072"/>
    <lineage>
        <taxon>Bacteria</taxon>
        <taxon>Pseudomonadati</taxon>
        <taxon>Pseudomonadota</taxon>
        <taxon>Gammaproteobacteria</taxon>
        <taxon>Alteromonadales</taxon>
        <taxon>Psychromonadaceae</taxon>
        <taxon>Psychromonas</taxon>
    </lineage>
</organism>
<dbReference type="Proteomes" id="UP001369082">
    <property type="component" value="Unassembled WGS sequence"/>
</dbReference>
<dbReference type="PIRSF" id="PIRSF000709">
    <property type="entry name" value="6PFK_2-Ptase"/>
    <property type="match status" value="1"/>
</dbReference>
<protein>
    <submittedName>
        <fullName evidence="1">Histidine phosphatase family protein</fullName>
    </submittedName>
</protein>
<dbReference type="InterPro" id="IPR013078">
    <property type="entry name" value="His_Pase_superF_clade-1"/>
</dbReference>
<dbReference type="InterPro" id="IPR029033">
    <property type="entry name" value="His_PPase_superfam"/>
</dbReference>
<dbReference type="InterPro" id="IPR050275">
    <property type="entry name" value="PGM_Phosphatase"/>
</dbReference>
<name>A0ABU9GL59_9GAMM</name>
<comment type="caution">
    <text evidence="1">The sequence shown here is derived from an EMBL/GenBank/DDBJ whole genome shotgun (WGS) entry which is preliminary data.</text>
</comment>
<reference evidence="1 2" key="1">
    <citation type="submission" date="2024-02" db="EMBL/GenBank/DDBJ databases">
        <title>Bacteria isolated from the canopy kelp, Nereocystis luetkeana.</title>
        <authorList>
            <person name="Pfister C.A."/>
            <person name="Younker I.T."/>
            <person name="Light S.H."/>
        </authorList>
    </citation>
    <scope>NUCLEOTIDE SEQUENCE [LARGE SCALE GENOMIC DNA]</scope>
    <source>
        <strain evidence="1 2">TI.1.05</strain>
    </source>
</reference>
<dbReference type="Gene3D" id="3.40.50.1240">
    <property type="entry name" value="Phosphoglycerate mutase-like"/>
    <property type="match status" value="1"/>
</dbReference>
<dbReference type="SUPFAM" id="SSF53254">
    <property type="entry name" value="Phosphoglycerate mutase-like"/>
    <property type="match status" value="1"/>
</dbReference>
<keyword evidence="2" id="KW-1185">Reference proteome</keyword>
<dbReference type="PANTHER" id="PTHR48100">
    <property type="entry name" value="BROAD-SPECIFICITY PHOSPHATASE YOR283W-RELATED"/>
    <property type="match status" value="1"/>
</dbReference>
<dbReference type="CDD" id="cd07067">
    <property type="entry name" value="HP_PGM_like"/>
    <property type="match status" value="1"/>
</dbReference>
<proteinExistence type="predicted"/>
<accession>A0ABU9GL59</accession>
<dbReference type="SMART" id="SM00855">
    <property type="entry name" value="PGAM"/>
    <property type="match status" value="1"/>
</dbReference>
<dbReference type="RefSeq" id="WP_341595949.1">
    <property type="nucleotide sequence ID" value="NZ_JBAKAZ010000001.1"/>
</dbReference>